<dbReference type="CDD" id="cd00086">
    <property type="entry name" value="homeodomain"/>
    <property type="match status" value="1"/>
</dbReference>
<evidence type="ECO:0000256" key="6">
    <source>
        <dbReference type="ARBA" id="ARBA00023242"/>
    </source>
</evidence>
<comment type="function">
    <text evidence="8">Probable transcription factor.</text>
</comment>
<name>A0A0D9UX36_9ORYZ</name>
<dbReference type="HOGENOM" id="CLU_2416450_0_0_1"/>
<keyword evidence="4 9" id="KW-0371">Homeobox</keyword>
<dbReference type="PANTHER" id="PTHR24326:SF547">
    <property type="entry name" value="HOMEOBOX-LEUCINE ZIPPER PROTEIN ATHB-6"/>
    <property type="match status" value="1"/>
</dbReference>
<dbReference type="Gramene" id="LPERR01G03690.1">
    <property type="protein sequence ID" value="LPERR01G03690.1"/>
    <property type="gene ID" value="LPERR01G03690"/>
</dbReference>
<dbReference type="SUPFAM" id="SSF46689">
    <property type="entry name" value="Homeodomain-like"/>
    <property type="match status" value="1"/>
</dbReference>
<dbReference type="Gene3D" id="1.10.10.60">
    <property type="entry name" value="Homeodomain-like"/>
    <property type="match status" value="1"/>
</dbReference>
<evidence type="ECO:0000256" key="5">
    <source>
        <dbReference type="ARBA" id="ARBA00023163"/>
    </source>
</evidence>
<reference evidence="13" key="3">
    <citation type="submission" date="2015-04" db="UniProtKB">
        <authorList>
            <consortium name="EnsemblPlants"/>
        </authorList>
    </citation>
    <scope>IDENTIFICATION</scope>
</reference>
<dbReference type="eggNOG" id="KOG0483">
    <property type="taxonomic scope" value="Eukaryota"/>
</dbReference>
<comment type="similarity">
    <text evidence="7 11">Belongs to the HD-ZIP homeobox family. Class I subfamily.</text>
</comment>
<protein>
    <recommendedName>
        <fullName evidence="11">Homeobox-leucine zipper protein</fullName>
    </recommendedName>
    <alternativeName>
        <fullName evidence="11">HD-ZIP protein</fullName>
    </alternativeName>
    <alternativeName>
        <fullName evidence="11">Homeodomain transcription factor</fullName>
    </alternativeName>
</protein>
<evidence type="ECO:0000313" key="14">
    <source>
        <dbReference type="Proteomes" id="UP000032180"/>
    </source>
</evidence>
<dbReference type="InterPro" id="IPR001356">
    <property type="entry name" value="HD"/>
</dbReference>
<dbReference type="GO" id="GO:0000981">
    <property type="term" value="F:DNA-binding transcription factor activity, RNA polymerase II-specific"/>
    <property type="evidence" value="ECO:0007669"/>
    <property type="project" value="UniProtKB-UniRule"/>
</dbReference>
<evidence type="ECO:0000256" key="8">
    <source>
        <dbReference type="ARBA" id="ARBA00037260"/>
    </source>
</evidence>
<evidence type="ECO:0000256" key="10">
    <source>
        <dbReference type="RuleBase" id="RU000682"/>
    </source>
</evidence>
<dbReference type="PANTHER" id="PTHR24326">
    <property type="entry name" value="HOMEOBOX-LEUCINE ZIPPER PROTEIN"/>
    <property type="match status" value="1"/>
</dbReference>
<dbReference type="Pfam" id="PF00046">
    <property type="entry name" value="Homeodomain"/>
    <property type="match status" value="1"/>
</dbReference>
<dbReference type="FunFam" id="1.10.10.60:FF:000242">
    <property type="entry name" value="Homeobox-leucine zipper protein HOX13"/>
    <property type="match status" value="1"/>
</dbReference>
<evidence type="ECO:0000256" key="11">
    <source>
        <dbReference type="RuleBase" id="RU369038"/>
    </source>
</evidence>
<keyword evidence="6 9" id="KW-0539">Nucleus</keyword>
<dbReference type="PROSITE" id="PS50071">
    <property type="entry name" value="HOMEOBOX_2"/>
    <property type="match status" value="1"/>
</dbReference>
<dbReference type="GO" id="GO:0043565">
    <property type="term" value="F:sequence-specific DNA binding"/>
    <property type="evidence" value="ECO:0007669"/>
    <property type="project" value="TreeGrafter"/>
</dbReference>
<dbReference type="InterPro" id="IPR000047">
    <property type="entry name" value="HTH_motif"/>
</dbReference>
<evidence type="ECO:0000256" key="7">
    <source>
        <dbReference type="ARBA" id="ARBA00025748"/>
    </source>
</evidence>
<keyword evidence="3 9" id="KW-0238">DNA-binding</keyword>
<dbReference type="GO" id="GO:0005634">
    <property type="term" value="C:nucleus"/>
    <property type="evidence" value="ECO:0007669"/>
    <property type="project" value="UniProtKB-SubCell"/>
</dbReference>
<evidence type="ECO:0000256" key="4">
    <source>
        <dbReference type="ARBA" id="ARBA00023155"/>
    </source>
</evidence>
<comment type="function">
    <text evidence="11">Transcription factor.</text>
</comment>
<reference evidence="14" key="2">
    <citation type="submission" date="2013-12" db="EMBL/GenBank/DDBJ databases">
        <authorList>
            <person name="Yu Y."/>
            <person name="Lee S."/>
            <person name="de Baynast K."/>
            <person name="Wissotski M."/>
            <person name="Liu L."/>
            <person name="Talag J."/>
            <person name="Goicoechea J."/>
            <person name="Angelova A."/>
            <person name="Jetty R."/>
            <person name="Kudrna D."/>
            <person name="Golser W."/>
            <person name="Rivera L."/>
            <person name="Zhang J."/>
            <person name="Wing R."/>
        </authorList>
    </citation>
    <scope>NUCLEOTIDE SEQUENCE</scope>
</reference>
<feature type="domain" description="Homeobox" evidence="12">
    <location>
        <begin position="31"/>
        <end position="87"/>
    </location>
</feature>
<dbReference type="EnsemblPlants" id="LPERR01G03690.1">
    <property type="protein sequence ID" value="LPERR01G03690.1"/>
    <property type="gene ID" value="LPERR01G03690"/>
</dbReference>
<dbReference type="GO" id="GO:0045893">
    <property type="term" value="P:positive regulation of DNA-templated transcription"/>
    <property type="evidence" value="ECO:0007669"/>
    <property type="project" value="TreeGrafter"/>
</dbReference>
<keyword evidence="5 11" id="KW-0804">Transcription</keyword>
<keyword evidence="14" id="KW-1185">Reference proteome</keyword>
<dbReference type="InterPro" id="IPR009057">
    <property type="entry name" value="Homeodomain-like_sf"/>
</dbReference>
<evidence type="ECO:0000313" key="13">
    <source>
        <dbReference type="EnsemblPlants" id="LPERR01G03690.1"/>
    </source>
</evidence>
<proteinExistence type="inferred from homology"/>
<dbReference type="Proteomes" id="UP000032180">
    <property type="component" value="Chromosome 1"/>
</dbReference>
<sequence length="92" mass="10380">MLNSSDDGYGGVGMEGEVDAEDEMMACGGGEKKRRLSVEQERALERSFKVENKLEPERKAWLARDLGLQPRQVAVWFQNRRARGGLQLLAWA</sequence>
<reference evidence="13 14" key="1">
    <citation type="submission" date="2012-08" db="EMBL/GenBank/DDBJ databases">
        <title>Oryza genome evolution.</title>
        <authorList>
            <person name="Wing R.A."/>
        </authorList>
    </citation>
    <scope>NUCLEOTIDE SEQUENCE</scope>
</reference>
<evidence type="ECO:0000256" key="2">
    <source>
        <dbReference type="ARBA" id="ARBA00023015"/>
    </source>
</evidence>
<feature type="DNA-binding region" description="Homeobox" evidence="9">
    <location>
        <begin position="33"/>
        <end position="88"/>
    </location>
</feature>
<dbReference type="SMART" id="SM00389">
    <property type="entry name" value="HOX"/>
    <property type="match status" value="1"/>
</dbReference>
<evidence type="ECO:0000256" key="3">
    <source>
        <dbReference type="ARBA" id="ARBA00023125"/>
    </source>
</evidence>
<evidence type="ECO:0000256" key="1">
    <source>
        <dbReference type="ARBA" id="ARBA00004123"/>
    </source>
</evidence>
<accession>A0A0D9UX36</accession>
<organism evidence="13 14">
    <name type="scientific">Leersia perrieri</name>
    <dbReference type="NCBI Taxonomy" id="77586"/>
    <lineage>
        <taxon>Eukaryota</taxon>
        <taxon>Viridiplantae</taxon>
        <taxon>Streptophyta</taxon>
        <taxon>Embryophyta</taxon>
        <taxon>Tracheophyta</taxon>
        <taxon>Spermatophyta</taxon>
        <taxon>Magnoliopsida</taxon>
        <taxon>Liliopsida</taxon>
        <taxon>Poales</taxon>
        <taxon>Poaceae</taxon>
        <taxon>BOP clade</taxon>
        <taxon>Oryzoideae</taxon>
        <taxon>Oryzeae</taxon>
        <taxon>Oryzinae</taxon>
        <taxon>Leersia</taxon>
    </lineage>
</organism>
<dbReference type="AlphaFoldDB" id="A0A0D9UX36"/>
<dbReference type="PRINTS" id="PR00031">
    <property type="entry name" value="HTHREPRESSR"/>
</dbReference>
<comment type="subcellular location">
    <subcellularLocation>
        <location evidence="1 9 10">Nucleus</location>
    </subcellularLocation>
</comment>
<dbReference type="InterPro" id="IPR045224">
    <property type="entry name" value="HDZip_class_I_plant"/>
</dbReference>
<keyword evidence="2 11" id="KW-0805">Transcription regulation</keyword>
<evidence type="ECO:0000256" key="9">
    <source>
        <dbReference type="PROSITE-ProRule" id="PRU00108"/>
    </source>
</evidence>
<evidence type="ECO:0000259" key="12">
    <source>
        <dbReference type="PROSITE" id="PS50071"/>
    </source>
</evidence>